<keyword evidence="3" id="KW-0812">Transmembrane</keyword>
<dbReference type="AlphaFoldDB" id="A0A0P9D0J7"/>
<dbReference type="Proteomes" id="UP000050509">
    <property type="component" value="Unassembled WGS sequence"/>
</dbReference>
<evidence type="ECO:0008006" key="8">
    <source>
        <dbReference type="Google" id="ProtNLM"/>
    </source>
</evidence>
<evidence type="ECO:0000313" key="6">
    <source>
        <dbReference type="EMBL" id="KPV51499.1"/>
    </source>
</evidence>
<gene>
    <name evidence="6" type="ORF">SE17_20840</name>
</gene>
<dbReference type="InterPro" id="IPR027381">
    <property type="entry name" value="LytR/CpsA/Psr_C"/>
</dbReference>
<dbReference type="InterPro" id="IPR004474">
    <property type="entry name" value="LytR_CpsA_psr"/>
</dbReference>
<evidence type="ECO:0000259" key="4">
    <source>
        <dbReference type="Pfam" id="PF03816"/>
    </source>
</evidence>
<dbReference type="Gene3D" id="3.40.630.190">
    <property type="entry name" value="LCP protein"/>
    <property type="match status" value="1"/>
</dbReference>
<accession>A0A0P9D0J7</accession>
<dbReference type="InterPro" id="IPR050922">
    <property type="entry name" value="LytR/CpsA/Psr_CW_biosynth"/>
</dbReference>
<comment type="similarity">
    <text evidence="1">Belongs to the LytR/CpsA/Psr (LCP) family.</text>
</comment>
<keyword evidence="3" id="KW-1133">Transmembrane helix</keyword>
<dbReference type="Pfam" id="PF13399">
    <property type="entry name" value="LytR_C"/>
    <property type="match status" value="1"/>
</dbReference>
<dbReference type="Pfam" id="PF03816">
    <property type="entry name" value="LytR_cpsA_psr"/>
    <property type="match status" value="1"/>
</dbReference>
<reference evidence="6 7" key="1">
    <citation type="submission" date="2015-09" db="EMBL/GenBank/DDBJ databases">
        <title>Draft genome sequence of Kouleothrix aurantiaca JCM 19913.</title>
        <authorList>
            <person name="Hemp J."/>
        </authorList>
    </citation>
    <scope>NUCLEOTIDE SEQUENCE [LARGE SCALE GENOMIC DNA]</scope>
    <source>
        <strain evidence="6 7">COM-B</strain>
    </source>
</reference>
<comment type="caution">
    <text evidence="6">The sequence shown here is derived from an EMBL/GenBank/DDBJ whole genome shotgun (WGS) entry which is preliminary data.</text>
</comment>
<dbReference type="PANTHER" id="PTHR33392:SF6">
    <property type="entry name" value="POLYISOPRENYL-TEICHOIC ACID--PEPTIDOGLYCAN TEICHOIC ACID TRANSFERASE TAGU"/>
    <property type="match status" value="1"/>
</dbReference>
<dbReference type="NCBIfam" id="TIGR00350">
    <property type="entry name" value="lytR_cpsA_psr"/>
    <property type="match status" value="1"/>
</dbReference>
<evidence type="ECO:0000256" key="3">
    <source>
        <dbReference type="SAM" id="Phobius"/>
    </source>
</evidence>
<evidence type="ECO:0000256" key="1">
    <source>
        <dbReference type="ARBA" id="ARBA00006068"/>
    </source>
</evidence>
<feature type="transmembrane region" description="Helical" evidence="3">
    <location>
        <begin position="32"/>
        <end position="53"/>
    </location>
</feature>
<dbReference type="Gene3D" id="3.30.70.2390">
    <property type="match status" value="1"/>
</dbReference>
<evidence type="ECO:0000313" key="7">
    <source>
        <dbReference type="Proteomes" id="UP000050509"/>
    </source>
</evidence>
<sequence length="432" mass="46825">MARDTTSTHGKGLHLATPHPAPRRPARSWRKWLPFAIGMVVGLVLCGAGLFYLRANQAIDHIQQPDARRLPTPTPRGIIDRIIGGGELYPTQPPLPDALREPFTMLLIGVDLRPDPTDGVRSDTLIAVHVDPVAKWASMLSIPRDSVVYVPHLGYAKVNSAYGHGYANAAELYGDGTTPEAGGSALAAETVEKFLGVKIDYTAQVDFHGFEALVDSIGGVLVDVPKTLLDPEYPTEDYGVERVYIPAGLQVLNGRNALIYARSRHSSNDFDRSKRQQRVLRAVLEQVRARGLLNNVAALPEWAAVLEDNVRTTLPVGDLGMINGLAGLARELRGDRVLQFSINPLDVGVAQEDGSDIYWNENDVAALVAQWQAGPQAAELKGRIQVLNGAAVQGIAGRVSTFLKDKGFVLATPGQAEQTYEHSMIIDYTGQP</sequence>
<feature type="region of interest" description="Disordered" evidence="2">
    <location>
        <begin position="1"/>
        <end position="25"/>
    </location>
</feature>
<evidence type="ECO:0000256" key="2">
    <source>
        <dbReference type="SAM" id="MobiDB-lite"/>
    </source>
</evidence>
<keyword evidence="3" id="KW-0472">Membrane</keyword>
<feature type="non-terminal residue" evidence="6">
    <location>
        <position position="432"/>
    </location>
</feature>
<feature type="domain" description="Cell envelope-related transcriptional attenuator" evidence="4">
    <location>
        <begin position="121"/>
        <end position="288"/>
    </location>
</feature>
<proteinExistence type="inferred from homology"/>
<dbReference type="PANTHER" id="PTHR33392">
    <property type="entry name" value="POLYISOPRENYL-TEICHOIC ACID--PEPTIDOGLYCAN TEICHOIC ACID TRANSFERASE TAGU"/>
    <property type="match status" value="1"/>
</dbReference>
<dbReference type="EMBL" id="LJCR01000889">
    <property type="protein sequence ID" value="KPV51499.1"/>
    <property type="molecule type" value="Genomic_DNA"/>
</dbReference>
<evidence type="ECO:0000259" key="5">
    <source>
        <dbReference type="Pfam" id="PF13399"/>
    </source>
</evidence>
<protein>
    <recommendedName>
        <fullName evidence="8">Cell envelope-related transcriptional attenuator domain-containing protein</fullName>
    </recommendedName>
</protein>
<organism evidence="6 7">
    <name type="scientific">Kouleothrix aurantiaca</name>
    <dbReference type="NCBI Taxonomy" id="186479"/>
    <lineage>
        <taxon>Bacteria</taxon>
        <taxon>Bacillati</taxon>
        <taxon>Chloroflexota</taxon>
        <taxon>Chloroflexia</taxon>
        <taxon>Chloroflexales</taxon>
        <taxon>Roseiflexineae</taxon>
        <taxon>Roseiflexaceae</taxon>
        <taxon>Kouleothrix</taxon>
    </lineage>
</organism>
<keyword evidence="7" id="KW-1185">Reference proteome</keyword>
<feature type="domain" description="LytR/CpsA/Psr regulator C-terminal" evidence="5">
    <location>
        <begin position="383"/>
        <end position="426"/>
    </location>
</feature>
<name>A0A0P9D0J7_9CHLR</name>